<comment type="subcellular location">
    <subcellularLocation>
        <location evidence="1">Cell membrane</location>
        <topology evidence="1">Multi-pass membrane protein</topology>
    </subcellularLocation>
</comment>
<keyword evidence="5 7" id="KW-1133">Transmembrane helix</keyword>
<keyword evidence="6 7" id="KW-0472">Membrane</keyword>
<evidence type="ECO:0000256" key="2">
    <source>
        <dbReference type="ARBA" id="ARBA00022448"/>
    </source>
</evidence>
<feature type="transmembrane region" description="Helical" evidence="7">
    <location>
        <begin position="259"/>
        <end position="277"/>
    </location>
</feature>
<dbReference type="PANTHER" id="PTHR42718:SF46">
    <property type="entry name" value="BLR6921 PROTEIN"/>
    <property type="match status" value="1"/>
</dbReference>
<evidence type="ECO:0000256" key="5">
    <source>
        <dbReference type="ARBA" id="ARBA00022989"/>
    </source>
</evidence>
<protein>
    <submittedName>
        <fullName evidence="9">Uncharacterized MFS-type transporter</fullName>
    </submittedName>
</protein>
<evidence type="ECO:0000256" key="4">
    <source>
        <dbReference type="ARBA" id="ARBA00022692"/>
    </source>
</evidence>
<dbReference type="InterPro" id="IPR036259">
    <property type="entry name" value="MFS_trans_sf"/>
</dbReference>
<organism evidence="9">
    <name type="scientific">uncultured Thermomicrobiales bacterium</name>
    <dbReference type="NCBI Taxonomy" id="1645740"/>
    <lineage>
        <taxon>Bacteria</taxon>
        <taxon>Pseudomonadati</taxon>
        <taxon>Thermomicrobiota</taxon>
        <taxon>Thermomicrobia</taxon>
        <taxon>Thermomicrobiales</taxon>
        <taxon>environmental samples</taxon>
    </lineage>
</organism>
<dbReference type="Pfam" id="PF07690">
    <property type="entry name" value="MFS_1"/>
    <property type="match status" value="1"/>
</dbReference>
<keyword evidence="2" id="KW-0813">Transport</keyword>
<dbReference type="PANTHER" id="PTHR42718">
    <property type="entry name" value="MAJOR FACILITATOR SUPERFAMILY MULTIDRUG TRANSPORTER MFSC"/>
    <property type="match status" value="1"/>
</dbReference>
<dbReference type="InterPro" id="IPR020846">
    <property type="entry name" value="MFS_dom"/>
</dbReference>
<feature type="domain" description="Major facilitator superfamily (MFS) profile" evidence="8">
    <location>
        <begin position="42"/>
        <end position="500"/>
    </location>
</feature>
<keyword evidence="3" id="KW-1003">Cell membrane</keyword>
<dbReference type="CDD" id="cd17321">
    <property type="entry name" value="MFS_MMR_MDR_like"/>
    <property type="match status" value="1"/>
</dbReference>
<feature type="transmembrane region" description="Helical" evidence="7">
    <location>
        <begin position="435"/>
        <end position="457"/>
    </location>
</feature>
<proteinExistence type="predicted"/>
<feature type="transmembrane region" description="Helical" evidence="7">
    <location>
        <begin position="477"/>
        <end position="496"/>
    </location>
</feature>
<feature type="transmembrane region" description="Helical" evidence="7">
    <location>
        <begin position="228"/>
        <end position="247"/>
    </location>
</feature>
<evidence type="ECO:0000256" key="6">
    <source>
        <dbReference type="ARBA" id="ARBA00023136"/>
    </source>
</evidence>
<accession>A0A6J4VA48</accession>
<dbReference type="PRINTS" id="PR01036">
    <property type="entry name" value="TCRTETB"/>
</dbReference>
<feature type="transmembrane region" description="Helical" evidence="7">
    <location>
        <begin position="167"/>
        <end position="189"/>
    </location>
</feature>
<evidence type="ECO:0000256" key="3">
    <source>
        <dbReference type="ARBA" id="ARBA00022475"/>
    </source>
</evidence>
<evidence type="ECO:0000256" key="1">
    <source>
        <dbReference type="ARBA" id="ARBA00004651"/>
    </source>
</evidence>
<dbReference type="InterPro" id="IPR004638">
    <property type="entry name" value="EmrB-like"/>
</dbReference>
<dbReference type="PROSITE" id="PS00216">
    <property type="entry name" value="SUGAR_TRANSPORT_1"/>
    <property type="match status" value="1"/>
</dbReference>
<sequence>MAQNTALVPGDTLAPGDLFAPEATEAPPHPVVAAAAAHRWLILAIISISQLMVVLDATIVNIALPSAQTALAFSNDQRQWIVTSYALAFGSLLLLGGRLADVFGRKTIFVTGLAGFAVASAIGGAAPNFEVLVFARALQGVFAALLAPAALSILTTTFTDPAERGRAFGIFGAIAGAGGGIGLLLGGVLTEFLDWRWTLYVNLVFAAVAIVGSVIYLRNHRPDHKVQLDILGTVLVSAGLFSIVYGFSNAESSSWSDVMTWGFLTAGVVLVAAFAWWQTRAPQPLLPLRILLDRNRGGSFVALLISGAGMFGVFLFLTYYLQQSLSYTPIQTGLAFLPMIGGIIFSATMATSVLLPRMSARILIPGGMLLAASALTYLTRLDLTSSYSLDILPALIVMGLGMGLIFAPATSVGTLGIDPDDAGAGSAVVSTVQQVGGSIGTALLSTLAASAASAYLVGRTADAANVTQATLESYSTAYWWSAGFFVVGAILTAIILRSGRPDFSQSTGTTTHM</sequence>
<feature type="transmembrane region" description="Helical" evidence="7">
    <location>
        <begin position="391"/>
        <end position="415"/>
    </location>
</feature>
<feature type="transmembrane region" description="Helical" evidence="7">
    <location>
        <begin position="362"/>
        <end position="379"/>
    </location>
</feature>
<reference evidence="9" key="1">
    <citation type="submission" date="2020-02" db="EMBL/GenBank/DDBJ databases">
        <authorList>
            <person name="Meier V. D."/>
        </authorList>
    </citation>
    <scope>NUCLEOTIDE SEQUENCE</scope>
    <source>
        <strain evidence="9">AVDCRST_MAG33</strain>
    </source>
</reference>
<feature type="transmembrane region" description="Helical" evidence="7">
    <location>
        <begin position="195"/>
        <end position="216"/>
    </location>
</feature>
<dbReference type="PROSITE" id="PS50850">
    <property type="entry name" value="MFS"/>
    <property type="match status" value="1"/>
</dbReference>
<feature type="transmembrane region" description="Helical" evidence="7">
    <location>
        <begin position="298"/>
        <end position="321"/>
    </location>
</feature>
<dbReference type="SUPFAM" id="SSF103473">
    <property type="entry name" value="MFS general substrate transporter"/>
    <property type="match status" value="1"/>
</dbReference>
<evidence type="ECO:0000259" key="8">
    <source>
        <dbReference type="PROSITE" id="PS50850"/>
    </source>
</evidence>
<feature type="transmembrane region" description="Helical" evidence="7">
    <location>
        <begin position="80"/>
        <end position="100"/>
    </location>
</feature>
<dbReference type="AlphaFoldDB" id="A0A6J4VA48"/>
<feature type="transmembrane region" description="Helical" evidence="7">
    <location>
        <begin position="333"/>
        <end position="355"/>
    </location>
</feature>
<name>A0A6J4VA48_9BACT</name>
<dbReference type="InterPro" id="IPR011701">
    <property type="entry name" value="MFS"/>
</dbReference>
<evidence type="ECO:0000313" key="9">
    <source>
        <dbReference type="EMBL" id="CAA9568491.1"/>
    </source>
</evidence>
<dbReference type="Gene3D" id="1.20.1250.20">
    <property type="entry name" value="MFS general substrate transporter like domains"/>
    <property type="match status" value="1"/>
</dbReference>
<dbReference type="GO" id="GO:0022857">
    <property type="term" value="F:transmembrane transporter activity"/>
    <property type="evidence" value="ECO:0007669"/>
    <property type="project" value="InterPro"/>
</dbReference>
<feature type="transmembrane region" description="Helical" evidence="7">
    <location>
        <begin position="107"/>
        <end position="127"/>
    </location>
</feature>
<dbReference type="EMBL" id="CADCWK010000261">
    <property type="protein sequence ID" value="CAA9568491.1"/>
    <property type="molecule type" value="Genomic_DNA"/>
</dbReference>
<feature type="transmembrane region" description="Helical" evidence="7">
    <location>
        <begin position="133"/>
        <end position="155"/>
    </location>
</feature>
<dbReference type="InterPro" id="IPR005829">
    <property type="entry name" value="Sugar_transporter_CS"/>
</dbReference>
<dbReference type="GO" id="GO:0005886">
    <property type="term" value="C:plasma membrane"/>
    <property type="evidence" value="ECO:0007669"/>
    <property type="project" value="UniProtKB-SubCell"/>
</dbReference>
<evidence type="ECO:0000256" key="7">
    <source>
        <dbReference type="SAM" id="Phobius"/>
    </source>
</evidence>
<feature type="transmembrane region" description="Helical" evidence="7">
    <location>
        <begin position="40"/>
        <end position="60"/>
    </location>
</feature>
<gene>
    <name evidence="9" type="ORF">AVDCRST_MAG33-2281</name>
</gene>
<dbReference type="NCBIfam" id="TIGR00711">
    <property type="entry name" value="efflux_EmrB"/>
    <property type="match status" value="1"/>
</dbReference>
<dbReference type="Gene3D" id="1.20.1720.10">
    <property type="entry name" value="Multidrug resistance protein D"/>
    <property type="match status" value="1"/>
</dbReference>
<keyword evidence="4 7" id="KW-0812">Transmembrane</keyword>